<reference evidence="1 2" key="1">
    <citation type="submission" date="2014-07" db="EMBL/GenBank/DDBJ databases">
        <title>Draft genome sequence of Thalassospira profundimaris R8-17.</title>
        <authorList>
            <person name="Lai Q."/>
            <person name="Shao Z."/>
        </authorList>
    </citation>
    <scope>NUCLEOTIDE SEQUENCE [LARGE SCALE GENOMIC DNA]</scope>
    <source>
        <strain evidence="1 2">R8-17</strain>
    </source>
</reference>
<dbReference type="SUPFAM" id="SSF56524">
    <property type="entry name" value="Oxidoreductase molybdopterin-binding domain"/>
    <property type="match status" value="1"/>
</dbReference>
<name>A0A367VGD1_9PROT</name>
<dbReference type="InterPro" id="IPR036374">
    <property type="entry name" value="OxRdtase_Mopterin-bd_sf"/>
</dbReference>
<comment type="caution">
    <text evidence="1">The sequence shown here is derived from an EMBL/GenBank/DDBJ whole genome shotgun (WGS) entry which is preliminary data.</text>
</comment>
<organism evidence="1 2">
    <name type="scientific">Thalassospira profundimaris</name>
    <dbReference type="NCBI Taxonomy" id="502049"/>
    <lineage>
        <taxon>Bacteria</taxon>
        <taxon>Pseudomonadati</taxon>
        <taxon>Pseudomonadota</taxon>
        <taxon>Alphaproteobacteria</taxon>
        <taxon>Rhodospirillales</taxon>
        <taxon>Thalassospiraceae</taxon>
        <taxon>Thalassospira</taxon>
    </lineage>
</organism>
<dbReference type="Proteomes" id="UP000253061">
    <property type="component" value="Unassembled WGS sequence"/>
</dbReference>
<evidence type="ECO:0000313" key="1">
    <source>
        <dbReference type="EMBL" id="RCK24264.1"/>
    </source>
</evidence>
<proteinExistence type="predicted"/>
<dbReference type="Gene3D" id="3.90.420.10">
    <property type="entry name" value="Oxidoreductase, molybdopterin-binding domain"/>
    <property type="match status" value="1"/>
</dbReference>
<gene>
    <name evidence="1" type="ORF">TH6_06070</name>
</gene>
<evidence type="ECO:0000313" key="2">
    <source>
        <dbReference type="Proteomes" id="UP000253061"/>
    </source>
</evidence>
<dbReference type="AlphaFoldDB" id="A0A367VGD1"/>
<sequence length="162" mass="18074">MKTMMKSALERIVVAVALFGFFAGPAWADSMLSMTRADGKTVQVTLQELMDLQATEISTSTEWTDGVQTFRGVAFDLLFDTYGLNAETVRVSALNDYSVMVPANVLREDGAILAYHLNGAEMSVREKGPFWVIFPYDADEQFQTDTYWAYSVWQVKSVDAAN</sequence>
<dbReference type="EMBL" id="JPWB01000002">
    <property type="protein sequence ID" value="RCK24264.1"/>
    <property type="molecule type" value="Genomic_DNA"/>
</dbReference>
<evidence type="ECO:0008006" key="3">
    <source>
        <dbReference type="Google" id="ProtNLM"/>
    </source>
</evidence>
<accession>A0A367VGD1</accession>
<protein>
    <recommendedName>
        <fullName evidence="3">Oxidoreductase molybdopterin-binding domain-containing protein</fullName>
    </recommendedName>
</protein>